<dbReference type="AlphaFoldDB" id="A0A699HWN1"/>
<evidence type="ECO:0000313" key="1">
    <source>
        <dbReference type="EMBL" id="GEY80136.1"/>
    </source>
</evidence>
<name>A0A699HWN1_TANCI</name>
<proteinExistence type="predicted"/>
<reference evidence="1" key="1">
    <citation type="journal article" date="2019" name="Sci. Rep.">
        <title>Draft genome of Tanacetum cinerariifolium, the natural source of mosquito coil.</title>
        <authorList>
            <person name="Yamashiro T."/>
            <person name="Shiraishi A."/>
            <person name="Satake H."/>
            <person name="Nakayama K."/>
        </authorList>
    </citation>
    <scope>NUCLEOTIDE SEQUENCE</scope>
</reference>
<gene>
    <name evidence="1" type="ORF">Tci_452110</name>
</gene>
<dbReference type="EMBL" id="BKCJ010211005">
    <property type="protein sequence ID" value="GEY80136.1"/>
    <property type="molecule type" value="Genomic_DNA"/>
</dbReference>
<protein>
    <submittedName>
        <fullName evidence="1">Uncharacterized protein</fullName>
    </submittedName>
</protein>
<comment type="caution">
    <text evidence="1">The sequence shown here is derived from an EMBL/GenBank/DDBJ whole genome shotgun (WGS) entry which is preliminary data.</text>
</comment>
<organism evidence="1">
    <name type="scientific">Tanacetum cinerariifolium</name>
    <name type="common">Dalmatian daisy</name>
    <name type="synonym">Chrysanthemum cinerariifolium</name>
    <dbReference type="NCBI Taxonomy" id="118510"/>
    <lineage>
        <taxon>Eukaryota</taxon>
        <taxon>Viridiplantae</taxon>
        <taxon>Streptophyta</taxon>
        <taxon>Embryophyta</taxon>
        <taxon>Tracheophyta</taxon>
        <taxon>Spermatophyta</taxon>
        <taxon>Magnoliopsida</taxon>
        <taxon>eudicotyledons</taxon>
        <taxon>Gunneridae</taxon>
        <taxon>Pentapetalae</taxon>
        <taxon>asterids</taxon>
        <taxon>campanulids</taxon>
        <taxon>Asterales</taxon>
        <taxon>Asteraceae</taxon>
        <taxon>Asteroideae</taxon>
        <taxon>Anthemideae</taxon>
        <taxon>Anthemidinae</taxon>
        <taxon>Tanacetum</taxon>
    </lineage>
</organism>
<accession>A0A699HWN1</accession>
<sequence length="81" mass="8982">MAVGSKERPPMLALAYGVNPGQASRVEEETYDNTTKEARALLDAESKLVHMVLNGIGNDIYSIVDAYPNSKEIWISIERLM</sequence>